<dbReference type="InterPro" id="IPR013783">
    <property type="entry name" value="Ig-like_fold"/>
</dbReference>
<reference evidence="3 4" key="1">
    <citation type="submission" date="2021-06" db="EMBL/GenBank/DDBJ databases">
        <authorList>
            <person name="Palmer J.M."/>
        </authorList>
    </citation>
    <scope>NUCLEOTIDE SEQUENCE [LARGE SCALE GENOMIC DNA]</scope>
    <source>
        <strain evidence="4">if_2019</strain>
        <tissue evidence="3">Muscle</tissue>
    </source>
</reference>
<dbReference type="PANTHER" id="PTHR23167:SF37">
    <property type="entry name" value="SMOOTHELIN-LIKE PROTEIN 2"/>
    <property type="match status" value="1"/>
</dbReference>
<dbReference type="Gene3D" id="2.60.40.10">
    <property type="entry name" value="Immunoglobulins"/>
    <property type="match status" value="1"/>
</dbReference>
<dbReference type="Proteomes" id="UP001482620">
    <property type="component" value="Unassembled WGS sequence"/>
</dbReference>
<dbReference type="SUPFAM" id="SSF47576">
    <property type="entry name" value="Calponin-homology domain, CH-domain"/>
    <property type="match status" value="1"/>
</dbReference>
<dbReference type="InterPro" id="IPR036872">
    <property type="entry name" value="CH_dom_sf"/>
</dbReference>
<comment type="caution">
    <text evidence="3">The sequence shown here is derived from an EMBL/GenBank/DDBJ whole genome shotgun (WGS) entry which is preliminary data.</text>
</comment>
<keyword evidence="4" id="KW-1185">Reference proteome</keyword>
<dbReference type="EMBL" id="JAHRIQ010046469">
    <property type="protein sequence ID" value="MEQ2235470.1"/>
    <property type="molecule type" value="Genomic_DNA"/>
</dbReference>
<dbReference type="CDD" id="cd00096">
    <property type="entry name" value="Ig"/>
    <property type="match status" value="1"/>
</dbReference>
<feature type="compositionally biased region" description="Basic and acidic residues" evidence="1">
    <location>
        <begin position="152"/>
        <end position="170"/>
    </location>
</feature>
<name>A0ABV0TRC5_9TELE</name>
<gene>
    <name evidence="3" type="ORF">ILYODFUR_002674</name>
</gene>
<evidence type="ECO:0000259" key="2">
    <source>
        <dbReference type="PROSITE" id="PS50021"/>
    </source>
</evidence>
<protein>
    <recommendedName>
        <fullName evidence="2">Calponin-homology (CH) domain-containing protein</fullName>
    </recommendedName>
</protein>
<dbReference type="PANTHER" id="PTHR23167">
    <property type="entry name" value="CALPONIN HOMOLOGY DOMAIN-CONTAINING PROTEIN DDB_G0272472-RELATED"/>
    <property type="match status" value="1"/>
</dbReference>
<proteinExistence type="predicted"/>
<dbReference type="InterPro" id="IPR001715">
    <property type="entry name" value="CH_dom"/>
</dbReference>
<dbReference type="InterPro" id="IPR036179">
    <property type="entry name" value="Ig-like_dom_sf"/>
</dbReference>
<dbReference type="Pfam" id="PF00307">
    <property type="entry name" value="CH"/>
    <property type="match status" value="1"/>
</dbReference>
<evidence type="ECO:0000313" key="4">
    <source>
        <dbReference type="Proteomes" id="UP001482620"/>
    </source>
</evidence>
<dbReference type="SUPFAM" id="SSF48726">
    <property type="entry name" value="Immunoglobulin"/>
    <property type="match status" value="1"/>
</dbReference>
<feature type="region of interest" description="Disordered" evidence="1">
    <location>
        <begin position="222"/>
        <end position="264"/>
    </location>
</feature>
<dbReference type="InterPro" id="IPR050540">
    <property type="entry name" value="F-actin_Monoox_Mical"/>
</dbReference>
<dbReference type="SMART" id="SM00033">
    <property type="entry name" value="CH"/>
    <property type="match status" value="1"/>
</dbReference>
<feature type="domain" description="Calponin-homology (CH)" evidence="2">
    <location>
        <begin position="461"/>
        <end position="573"/>
    </location>
</feature>
<feature type="compositionally biased region" description="Polar residues" evidence="1">
    <location>
        <begin position="290"/>
        <end position="303"/>
    </location>
</feature>
<sequence>MDEAEVGAQEALVSQALVEFKATLEAAVREVYVDVSAFKHRIEQRMDELWVSNQPLTEAVSRLQEENLQLRAKLDALSRLVGGLGEVKRRNEEESRDNGHEETGLLNCVGSETSWCVSEHSGASGSAAPAGSIPAPPPWRLKRHAEPNGTNAKEDKNNSDEARAAQENHKQQGITSERCEEANPQSHTSPDADDPQPHLPVTAMTTKPSLEGFLAAKPVYSPASGRKAAGDPLFIGDLQQGGTPGVKDPSSQNPQDQSDSRALSHFPITAATKSSSDVPAASKSDLTAASHLNHSVQESPTTKQTDHPIRREMNEPKPHLPLSVVTKPNAELAVSAQSQSLSASLDLTVKPGEYPFKRAPVLKIPSPSLKRSVSFPQPAEKLLPSKSFIKSGLSPKLDNRLNKSGLVEFKQEAMKSQTLPRSNGAQAKRALFERMNSEPVKLKDSKPKLKRSQSFGVSSASGIKQILLEWCRSKTIGYKNIDIQNFSSSWSDGMAFCALVHSFFPLEFEYNALNPTNRKQNLELAFTKADGSSSMKAEVLAQQQSRKTVAAHHSGKGSKVIRSKIWKPQRVNWLKVDDDVPSHAVITGGDLYIENLNKSYNGTYRCVAFNPLGESFDDYVLYVYGKP</sequence>
<evidence type="ECO:0000313" key="3">
    <source>
        <dbReference type="EMBL" id="MEQ2235470.1"/>
    </source>
</evidence>
<feature type="region of interest" description="Disordered" evidence="1">
    <location>
        <begin position="118"/>
        <end position="206"/>
    </location>
</feature>
<accession>A0ABV0TRC5</accession>
<dbReference type="Gene3D" id="1.10.418.10">
    <property type="entry name" value="Calponin-like domain"/>
    <property type="match status" value="1"/>
</dbReference>
<evidence type="ECO:0000256" key="1">
    <source>
        <dbReference type="SAM" id="MobiDB-lite"/>
    </source>
</evidence>
<feature type="compositionally biased region" description="Basic and acidic residues" evidence="1">
    <location>
        <begin position="304"/>
        <end position="318"/>
    </location>
</feature>
<feature type="compositionally biased region" description="Low complexity" evidence="1">
    <location>
        <begin position="121"/>
        <end position="133"/>
    </location>
</feature>
<dbReference type="PROSITE" id="PS50021">
    <property type="entry name" value="CH"/>
    <property type="match status" value="1"/>
</dbReference>
<feature type="region of interest" description="Disordered" evidence="1">
    <location>
        <begin position="290"/>
        <end position="320"/>
    </location>
</feature>
<feature type="compositionally biased region" description="Low complexity" evidence="1">
    <location>
        <begin position="248"/>
        <end position="257"/>
    </location>
</feature>
<organism evidence="3 4">
    <name type="scientific">Ilyodon furcidens</name>
    <name type="common">goldbreast splitfin</name>
    <dbReference type="NCBI Taxonomy" id="33524"/>
    <lineage>
        <taxon>Eukaryota</taxon>
        <taxon>Metazoa</taxon>
        <taxon>Chordata</taxon>
        <taxon>Craniata</taxon>
        <taxon>Vertebrata</taxon>
        <taxon>Euteleostomi</taxon>
        <taxon>Actinopterygii</taxon>
        <taxon>Neopterygii</taxon>
        <taxon>Teleostei</taxon>
        <taxon>Neoteleostei</taxon>
        <taxon>Acanthomorphata</taxon>
        <taxon>Ovalentaria</taxon>
        <taxon>Atherinomorphae</taxon>
        <taxon>Cyprinodontiformes</taxon>
        <taxon>Goodeidae</taxon>
        <taxon>Ilyodon</taxon>
    </lineage>
</organism>